<dbReference type="SUPFAM" id="SSF158668">
    <property type="entry name" value="MtlR-like"/>
    <property type="match status" value="1"/>
</dbReference>
<dbReference type="PANTHER" id="PTHR37941:SF1">
    <property type="entry name" value="FUMARASE E-RELATED"/>
    <property type="match status" value="1"/>
</dbReference>
<dbReference type="InterPro" id="IPR007761">
    <property type="entry name" value="MtlR-like"/>
</dbReference>
<comment type="caution">
    <text evidence="1">The sequence shown here is derived from an EMBL/GenBank/DDBJ whole genome shotgun (WGS) entry which is preliminary data.</text>
</comment>
<dbReference type="InterPro" id="IPR038026">
    <property type="entry name" value="MtlR-like_sf"/>
</dbReference>
<accession>A0A1J5SPC4</accession>
<dbReference type="Gene3D" id="1.20.120.330">
    <property type="entry name" value="Nucleotidyltransferases domain 2"/>
    <property type="match status" value="1"/>
</dbReference>
<dbReference type="AlphaFoldDB" id="A0A1J5SPC4"/>
<organism evidence="1">
    <name type="scientific">mine drainage metagenome</name>
    <dbReference type="NCBI Taxonomy" id="410659"/>
    <lineage>
        <taxon>unclassified sequences</taxon>
        <taxon>metagenomes</taxon>
        <taxon>ecological metagenomes</taxon>
    </lineage>
</organism>
<gene>
    <name evidence="1" type="ORF">GALL_76580</name>
</gene>
<dbReference type="PANTHER" id="PTHR37941">
    <property type="entry name" value="FUMARASE E-RELATED"/>
    <property type="match status" value="1"/>
</dbReference>
<dbReference type="GO" id="GO:0045892">
    <property type="term" value="P:negative regulation of DNA-templated transcription"/>
    <property type="evidence" value="ECO:0007669"/>
    <property type="project" value="TreeGrafter"/>
</dbReference>
<name>A0A1J5SPC4_9ZZZZ</name>
<protein>
    <submittedName>
        <fullName evidence="1">Uncharacterized protein</fullName>
    </submittedName>
</protein>
<dbReference type="EMBL" id="MLJW01000023">
    <property type="protein sequence ID" value="OIR10346.1"/>
    <property type="molecule type" value="Genomic_DNA"/>
</dbReference>
<proteinExistence type="predicted"/>
<evidence type="ECO:0000313" key="1">
    <source>
        <dbReference type="EMBL" id="OIR10346.1"/>
    </source>
</evidence>
<sequence length="194" mass="21375">MSQSDSLQTNSEHPAVMAACTEAGNIAAQLLKEGGRGAVLLGAARLDLALEKLLKASMHPHTGGDDNLFDPDRPLGTFSAKIALCFRLGLISKEVEHALQMLRKVRNEFAHSFEDSSLADHVHRNRLSKPYIEARKSAIWASLSPLLDAQTQIPKELREFIAFVVTLLSYMEAGVHVLDAFNPKIQITFTSIRK</sequence>
<reference evidence="1" key="1">
    <citation type="submission" date="2016-10" db="EMBL/GenBank/DDBJ databases">
        <title>Sequence of Gallionella enrichment culture.</title>
        <authorList>
            <person name="Poehlein A."/>
            <person name="Muehling M."/>
            <person name="Daniel R."/>
        </authorList>
    </citation>
    <scope>NUCLEOTIDE SEQUENCE</scope>
</reference>